<protein>
    <submittedName>
        <fullName evidence="2">Uncharacterized protein</fullName>
    </submittedName>
</protein>
<name>A0A919G5D0_9MICO</name>
<dbReference type="EMBL" id="BNAS01000006">
    <property type="protein sequence ID" value="GHH77974.1"/>
    <property type="molecule type" value="Genomic_DNA"/>
</dbReference>
<evidence type="ECO:0000313" key="2">
    <source>
        <dbReference type="EMBL" id="GHH77974.1"/>
    </source>
</evidence>
<feature type="compositionally biased region" description="Basic and acidic residues" evidence="1">
    <location>
        <begin position="1"/>
        <end position="14"/>
    </location>
</feature>
<dbReference type="Proteomes" id="UP000627369">
    <property type="component" value="Unassembled WGS sequence"/>
</dbReference>
<comment type="caution">
    <text evidence="2">The sequence shown here is derived from an EMBL/GenBank/DDBJ whole genome shotgun (WGS) entry which is preliminary data.</text>
</comment>
<reference evidence="2" key="2">
    <citation type="submission" date="2020-09" db="EMBL/GenBank/DDBJ databases">
        <authorList>
            <person name="Sun Q."/>
            <person name="Zhou Y."/>
        </authorList>
    </citation>
    <scope>NUCLEOTIDE SEQUENCE</scope>
    <source>
        <strain evidence="2">CGMCC 4.7398</strain>
    </source>
</reference>
<dbReference type="AlphaFoldDB" id="A0A919G5D0"/>
<evidence type="ECO:0000313" key="3">
    <source>
        <dbReference type="Proteomes" id="UP000627369"/>
    </source>
</evidence>
<sequence length="88" mass="9236">MSHDHNHFGADTRATEPAAPARSGGGLERRHAGIATVAGLTPHVLHHIGLFAGAFLVTGRRRVAVDALLADQHDLTLGDQLPVPGHPM</sequence>
<dbReference type="RefSeq" id="WP_189671054.1">
    <property type="nucleotide sequence ID" value="NZ_BNAS01000006.1"/>
</dbReference>
<feature type="region of interest" description="Disordered" evidence="1">
    <location>
        <begin position="1"/>
        <end position="27"/>
    </location>
</feature>
<evidence type="ECO:0000256" key="1">
    <source>
        <dbReference type="SAM" id="MobiDB-lite"/>
    </source>
</evidence>
<accession>A0A919G5D0</accession>
<organism evidence="2 3">
    <name type="scientific">Promicromonospora soli</name>
    <dbReference type="NCBI Taxonomy" id="2035533"/>
    <lineage>
        <taxon>Bacteria</taxon>
        <taxon>Bacillati</taxon>
        <taxon>Actinomycetota</taxon>
        <taxon>Actinomycetes</taxon>
        <taxon>Micrococcales</taxon>
        <taxon>Promicromonosporaceae</taxon>
        <taxon>Promicromonospora</taxon>
    </lineage>
</organism>
<proteinExistence type="predicted"/>
<gene>
    <name evidence="2" type="ORF">GCM10017772_40310</name>
</gene>
<reference evidence="2" key="1">
    <citation type="journal article" date="2014" name="Int. J. Syst. Evol. Microbiol.">
        <title>Complete genome sequence of Corynebacterium casei LMG S-19264T (=DSM 44701T), isolated from a smear-ripened cheese.</title>
        <authorList>
            <consortium name="US DOE Joint Genome Institute (JGI-PGF)"/>
            <person name="Walter F."/>
            <person name="Albersmeier A."/>
            <person name="Kalinowski J."/>
            <person name="Ruckert C."/>
        </authorList>
    </citation>
    <scope>NUCLEOTIDE SEQUENCE</scope>
    <source>
        <strain evidence="2">CGMCC 4.7398</strain>
    </source>
</reference>
<keyword evidence="3" id="KW-1185">Reference proteome</keyword>